<dbReference type="SMART" id="SM00209">
    <property type="entry name" value="TSP1"/>
    <property type="match status" value="1"/>
</dbReference>
<dbReference type="InterPro" id="IPR006208">
    <property type="entry name" value="Glyco_hormone_CN"/>
</dbReference>
<protein>
    <recommendedName>
        <fullName evidence="21">Protein CYR61-like</fullName>
    </recommendedName>
</protein>
<feature type="signal peptide" evidence="14">
    <location>
        <begin position="1"/>
        <end position="20"/>
    </location>
</feature>
<evidence type="ECO:0000256" key="2">
    <source>
        <dbReference type="ARBA" id="ARBA00008125"/>
    </source>
</evidence>
<evidence type="ECO:0000256" key="5">
    <source>
        <dbReference type="ARBA" id="ARBA00022729"/>
    </source>
</evidence>
<dbReference type="FunFam" id="2.10.110.10:FF:000015">
    <property type="entry name" value="LIM domain only 3"/>
    <property type="match status" value="1"/>
</dbReference>
<evidence type="ECO:0000259" key="16">
    <source>
        <dbReference type="PROSITE" id="PS50023"/>
    </source>
</evidence>
<evidence type="ECO:0000313" key="20">
    <source>
        <dbReference type="Proteomes" id="UP001187415"/>
    </source>
</evidence>
<dbReference type="SUPFAM" id="SSF57603">
    <property type="entry name" value="FnI-like domain"/>
    <property type="match status" value="1"/>
</dbReference>
<dbReference type="Gene3D" id="2.10.70.10">
    <property type="entry name" value="Complement Module, domain 1"/>
    <property type="match status" value="1"/>
</dbReference>
<feature type="domain" description="LIM zinc-binding" evidence="16">
    <location>
        <begin position="400"/>
        <end position="462"/>
    </location>
</feature>
<dbReference type="InterPro" id="IPR050941">
    <property type="entry name" value="CCN"/>
</dbReference>
<dbReference type="GO" id="GO:0003712">
    <property type="term" value="F:transcription coregulator activity"/>
    <property type="evidence" value="ECO:0007669"/>
    <property type="project" value="UniProtKB-ARBA"/>
</dbReference>
<accession>A0AA88MF62</accession>
<evidence type="ECO:0000256" key="6">
    <source>
        <dbReference type="ARBA" id="ARBA00022737"/>
    </source>
</evidence>
<dbReference type="Pfam" id="PF00093">
    <property type="entry name" value="VWC"/>
    <property type="match status" value="1"/>
</dbReference>
<dbReference type="GO" id="GO:0045597">
    <property type="term" value="P:positive regulation of cell differentiation"/>
    <property type="evidence" value="ECO:0007669"/>
    <property type="project" value="TreeGrafter"/>
</dbReference>
<evidence type="ECO:0000256" key="1">
    <source>
        <dbReference type="ARBA" id="ARBA00004613"/>
    </source>
</evidence>
<dbReference type="InterPro" id="IPR006207">
    <property type="entry name" value="Cys_knot_C"/>
</dbReference>
<sequence length="544" mass="60092">MHRPVTLQHIISTLFVLSSATVMTAQVECPGECSCASLPPVCLPGVSWVTDYCGCCKVCAKQFNEDCSATEPCDHIKGLRCHLGIGGDPERGLCRAEAQGLPCEFSEQVYQHGENFQPNCQHQCTCMDGVVGCMPLCPLQVPLPNWHCSRPRLARPKGGCCEEWVCDDDNYIGEETDELTHTSLLDTQPLPNHISALLQPQPLPRHPALTSGATFTERVSFPTSELLLESSCFPQTTEWTECSSTCGMGISSRVTNDNPDCQLVKETRLCQILKCELQPIVAKGKKCQRTVRPQEPVRITFAGCSTAQRYRPRTCGTCTDGRCCTPSASRTMRLRFHCPDGEGFYRNVMWIQRCSCRTRCRKHRAPSGPSEGTLWLDKDPVRTRISMVNSQTPGGPPASRSCAGCGGKISDRFLLFSMERYWHTRCLKCSCCQAQLGDIGTTCYSKGGMILCRTDYIRLFGHSGACSACGQSIPASEMVMRAQGNVYHLKCFSCATCRNRLMPGDRFHYINGTIFCEHDRPGAALLNSHMPLQSSSVLTDQKVC</sequence>
<keyword evidence="5 14" id="KW-0732">Signal</keyword>
<dbReference type="PROSITE" id="PS50092">
    <property type="entry name" value="TSP1"/>
    <property type="match status" value="1"/>
</dbReference>
<feature type="domain" description="LIM zinc-binding" evidence="16">
    <location>
        <begin position="464"/>
        <end position="526"/>
    </location>
</feature>
<evidence type="ECO:0000259" key="17">
    <source>
        <dbReference type="PROSITE" id="PS50184"/>
    </source>
</evidence>
<evidence type="ECO:0000256" key="12">
    <source>
        <dbReference type="PROSITE-ProRule" id="PRU00039"/>
    </source>
</evidence>
<evidence type="ECO:0000256" key="11">
    <source>
        <dbReference type="ARBA" id="ARBA00023163"/>
    </source>
</evidence>
<keyword evidence="3" id="KW-0964">Secreted</keyword>
<dbReference type="PANTHER" id="PTHR11348:SF33">
    <property type="entry name" value="CELLULAR COMMUNICATION NETWORK FACTOR 1, LIKE 1 PRECURSOR-RELATED"/>
    <property type="match status" value="1"/>
</dbReference>
<evidence type="ECO:0000259" key="18">
    <source>
        <dbReference type="PROSITE" id="PS51323"/>
    </source>
</evidence>
<dbReference type="Pfam" id="PF00007">
    <property type="entry name" value="Cys_knot"/>
    <property type="match status" value="1"/>
</dbReference>
<dbReference type="Gene3D" id="2.10.110.10">
    <property type="entry name" value="Cysteine Rich Protein"/>
    <property type="match status" value="2"/>
</dbReference>
<dbReference type="FunFam" id="2.10.110.10:FF:000051">
    <property type="entry name" value="LIM domain transcription factor LMO4"/>
    <property type="match status" value="1"/>
</dbReference>
<evidence type="ECO:0000313" key="19">
    <source>
        <dbReference type="EMBL" id="KAK2837100.1"/>
    </source>
</evidence>
<dbReference type="Proteomes" id="UP001187415">
    <property type="component" value="Unassembled WGS sequence"/>
</dbReference>
<keyword evidence="8" id="KW-0805">Transcription regulation</keyword>
<comment type="subcellular location">
    <subcellularLocation>
        <location evidence="1">Secreted</location>
    </subcellularLocation>
</comment>
<dbReference type="GO" id="GO:0005615">
    <property type="term" value="C:extracellular space"/>
    <property type="evidence" value="ECO:0007669"/>
    <property type="project" value="TreeGrafter"/>
</dbReference>
<evidence type="ECO:0000259" key="15">
    <source>
        <dbReference type="PROSITE" id="PS01225"/>
    </source>
</evidence>
<evidence type="ECO:0000256" key="14">
    <source>
        <dbReference type="SAM" id="SignalP"/>
    </source>
</evidence>
<dbReference type="SMART" id="SM00214">
    <property type="entry name" value="VWC"/>
    <property type="match status" value="1"/>
</dbReference>
<feature type="chain" id="PRO_5041659481" description="Protein CYR61-like" evidence="14">
    <location>
        <begin position="21"/>
        <end position="544"/>
    </location>
</feature>
<dbReference type="GO" id="GO:0051240">
    <property type="term" value="P:positive regulation of multicellular organismal process"/>
    <property type="evidence" value="ECO:0007669"/>
    <property type="project" value="UniProtKB-ARBA"/>
</dbReference>
<dbReference type="PROSITE" id="PS00478">
    <property type="entry name" value="LIM_DOMAIN_1"/>
    <property type="match status" value="1"/>
</dbReference>
<proteinExistence type="inferred from homology"/>
<feature type="domain" description="CTCK" evidence="15">
    <location>
        <begin position="287"/>
        <end position="361"/>
    </location>
</feature>
<keyword evidence="9 13" id="KW-0440">LIM domain</keyword>
<dbReference type="GO" id="GO:0009888">
    <property type="term" value="P:tissue development"/>
    <property type="evidence" value="ECO:0007669"/>
    <property type="project" value="UniProtKB-ARBA"/>
</dbReference>
<dbReference type="GO" id="GO:0045944">
    <property type="term" value="P:positive regulation of transcription by RNA polymerase II"/>
    <property type="evidence" value="ECO:0007669"/>
    <property type="project" value="UniProtKB-ARBA"/>
</dbReference>
<dbReference type="Pfam" id="PF00412">
    <property type="entry name" value="LIM"/>
    <property type="match status" value="2"/>
</dbReference>
<dbReference type="Pfam" id="PF00219">
    <property type="entry name" value="IGFBP"/>
    <property type="match status" value="1"/>
</dbReference>
<dbReference type="GO" id="GO:0005178">
    <property type="term" value="F:integrin binding"/>
    <property type="evidence" value="ECO:0007669"/>
    <property type="project" value="TreeGrafter"/>
</dbReference>
<keyword evidence="11" id="KW-0804">Transcription</keyword>
<dbReference type="InterPro" id="IPR036383">
    <property type="entry name" value="TSP1_rpt_sf"/>
</dbReference>
<dbReference type="GO" id="GO:0007155">
    <property type="term" value="P:cell adhesion"/>
    <property type="evidence" value="ECO:0007669"/>
    <property type="project" value="TreeGrafter"/>
</dbReference>
<keyword evidence="7 13" id="KW-0862">Zinc</keyword>
<dbReference type="PROSITE" id="PS01185">
    <property type="entry name" value="CTCK_1"/>
    <property type="match status" value="1"/>
</dbReference>
<dbReference type="PROSITE" id="PS51323">
    <property type="entry name" value="IGFBP_N_2"/>
    <property type="match status" value="1"/>
</dbReference>
<dbReference type="GO" id="GO:0031012">
    <property type="term" value="C:extracellular matrix"/>
    <property type="evidence" value="ECO:0007669"/>
    <property type="project" value="TreeGrafter"/>
</dbReference>
<dbReference type="PANTHER" id="PTHR11348">
    <property type="entry name" value="CONNECTIVE TISSUE GROWTH FACTOR-RELATED"/>
    <property type="match status" value="1"/>
</dbReference>
<dbReference type="AlphaFoldDB" id="A0AA88MF62"/>
<dbReference type="GO" id="GO:0008201">
    <property type="term" value="F:heparin binding"/>
    <property type="evidence" value="ECO:0007669"/>
    <property type="project" value="TreeGrafter"/>
</dbReference>
<dbReference type="PROSITE" id="PS50023">
    <property type="entry name" value="LIM_DOMAIN_2"/>
    <property type="match status" value="2"/>
</dbReference>
<dbReference type="InterPro" id="IPR001007">
    <property type="entry name" value="VWF_dom"/>
</dbReference>
<dbReference type="SUPFAM" id="SSF57716">
    <property type="entry name" value="Glucocorticoid receptor-like (DNA-binding domain)"/>
    <property type="match status" value="4"/>
</dbReference>
<dbReference type="SUPFAM" id="SSF82895">
    <property type="entry name" value="TSP-1 type 1 repeat"/>
    <property type="match status" value="1"/>
</dbReference>
<reference evidence="19" key="1">
    <citation type="submission" date="2023-07" db="EMBL/GenBank/DDBJ databases">
        <title>Chromosome-level Genome Assembly of Striped Snakehead (Channa striata).</title>
        <authorList>
            <person name="Liu H."/>
        </authorList>
    </citation>
    <scope>NUCLEOTIDE SEQUENCE</scope>
    <source>
        <strain evidence="19">Gz</strain>
        <tissue evidence="19">Muscle</tissue>
    </source>
</reference>
<evidence type="ECO:0000256" key="8">
    <source>
        <dbReference type="ARBA" id="ARBA00023015"/>
    </source>
</evidence>
<dbReference type="Pfam" id="PF19035">
    <property type="entry name" value="TSP1_CCN"/>
    <property type="match status" value="1"/>
</dbReference>
<dbReference type="Gene3D" id="2.20.100.10">
    <property type="entry name" value="Thrombospondin type-1 (TSP1) repeat"/>
    <property type="match status" value="1"/>
</dbReference>
<dbReference type="PROSITE" id="PS50184">
    <property type="entry name" value="VWFC_2"/>
    <property type="match status" value="1"/>
</dbReference>
<dbReference type="SMART" id="SM00132">
    <property type="entry name" value="LIM"/>
    <property type="match status" value="2"/>
</dbReference>
<dbReference type="SMART" id="SM00041">
    <property type="entry name" value="CT"/>
    <property type="match status" value="1"/>
</dbReference>
<keyword evidence="10" id="KW-1015">Disulfide bond</keyword>
<dbReference type="GO" id="GO:0046872">
    <property type="term" value="F:metal ion binding"/>
    <property type="evidence" value="ECO:0007669"/>
    <property type="project" value="UniProtKB-KW"/>
</dbReference>
<feature type="domain" description="VWFC" evidence="17">
    <location>
        <begin position="101"/>
        <end position="167"/>
    </location>
</feature>
<comment type="caution">
    <text evidence="12">Lacks conserved residue(s) required for the propagation of feature annotation.</text>
</comment>
<dbReference type="PROSITE" id="PS01208">
    <property type="entry name" value="VWFC_1"/>
    <property type="match status" value="1"/>
</dbReference>
<dbReference type="EMBL" id="JAUPFM010000011">
    <property type="protein sequence ID" value="KAK2837100.1"/>
    <property type="molecule type" value="Genomic_DNA"/>
</dbReference>
<dbReference type="PROSITE" id="PS01225">
    <property type="entry name" value="CTCK_2"/>
    <property type="match status" value="1"/>
</dbReference>
<keyword evidence="20" id="KW-1185">Reference proteome</keyword>
<dbReference type="CDD" id="cd09386">
    <property type="entry name" value="LIM1_LMO4"/>
    <property type="match status" value="1"/>
</dbReference>
<organism evidence="19 20">
    <name type="scientific">Channa striata</name>
    <name type="common">Snakehead murrel</name>
    <name type="synonym">Ophicephalus striatus</name>
    <dbReference type="NCBI Taxonomy" id="64152"/>
    <lineage>
        <taxon>Eukaryota</taxon>
        <taxon>Metazoa</taxon>
        <taxon>Chordata</taxon>
        <taxon>Craniata</taxon>
        <taxon>Vertebrata</taxon>
        <taxon>Euteleostomi</taxon>
        <taxon>Actinopterygii</taxon>
        <taxon>Neopterygii</taxon>
        <taxon>Teleostei</taxon>
        <taxon>Neoteleostei</taxon>
        <taxon>Acanthomorphata</taxon>
        <taxon>Anabantaria</taxon>
        <taxon>Anabantiformes</taxon>
        <taxon>Channoidei</taxon>
        <taxon>Channidae</taxon>
        <taxon>Channa</taxon>
    </lineage>
</organism>
<dbReference type="InterPro" id="IPR001781">
    <property type="entry name" value="Znf_LIM"/>
</dbReference>
<dbReference type="SUPFAM" id="SSF57184">
    <property type="entry name" value="Growth factor receptor domain"/>
    <property type="match status" value="1"/>
</dbReference>
<dbReference type="CDD" id="cd09387">
    <property type="entry name" value="LIM2_LMO4"/>
    <property type="match status" value="1"/>
</dbReference>
<dbReference type="InterPro" id="IPR000884">
    <property type="entry name" value="TSP1_rpt"/>
</dbReference>
<keyword evidence="6" id="KW-0677">Repeat</keyword>
<evidence type="ECO:0000256" key="3">
    <source>
        <dbReference type="ARBA" id="ARBA00022525"/>
    </source>
</evidence>
<feature type="domain" description="IGFBP N-terminal" evidence="18">
    <location>
        <begin position="25"/>
        <end position="97"/>
    </location>
</feature>
<dbReference type="InterPro" id="IPR043973">
    <property type="entry name" value="TSP1_CCN"/>
</dbReference>
<dbReference type="FunFam" id="2.10.70.10:FF:000015">
    <property type="entry name" value="CYR61 isoform 1"/>
    <property type="match status" value="1"/>
</dbReference>
<evidence type="ECO:0000256" key="4">
    <source>
        <dbReference type="ARBA" id="ARBA00022723"/>
    </source>
</evidence>
<comment type="caution">
    <text evidence="19">The sequence shown here is derived from an EMBL/GenBank/DDBJ whole genome shotgun (WGS) entry which is preliminary data.</text>
</comment>
<keyword evidence="4 13" id="KW-0479">Metal-binding</keyword>
<dbReference type="InterPro" id="IPR000867">
    <property type="entry name" value="IGFBP-like"/>
</dbReference>
<dbReference type="GO" id="GO:0007165">
    <property type="term" value="P:signal transduction"/>
    <property type="evidence" value="ECO:0007669"/>
    <property type="project" value="InterPro"/>
</dbReference>
<dbReference type="SMART" id="SM00121">
    <property type="entry name" value="IB"/>
    <property type="match status" value="1"/>
</dbReference>
<dbReference type="GO" id="GO:0030335">
    <property type="term" value="P:positive regulation of cell migration"/>
    <property type="evidence" value="ECO:0007669"/>
    <property type="project" value="TreeGrafter"/>
</dbReference>
<evidence type="ECO:0000256" key="13">
    <source>
        <dbReference type="PROSITE-ProRule" id="PRU00125"/>
    </source>
</evidence>
<evidence type="ECO:0000256" key="10">
    <source>
        <dbReference type="ARBA" id="ARBA00023157"/>
    </source>
</evidence>
<evidence type="ECO:0000256" key="7">
    <source>
        <dbReference type="ARBA" id="ARBA00022833"/>
    </source>
</evidence>
<comment type="similarity">
    <text evidence="2">Belongs to the CCN family.</text>
</comment>
<dbReference type="InterPro" id="IPR009030">
    <property type="entry name" value="Growth_fac_rcpt_cys_sf"/>
</dbReference>
<name>A0AA88MF62_CHASR</name>
<evidence type="ECO:0008006" key="21">
    <source>
        <dbReference type="Google" id="ProtNLM"/>
    </source>
</evidence>
<evidence type="ECO:0000256" key="9">
    <source>
        <dbReference type="ARBA" id="ARBA00023038"/>
    </source>
</evidence>
<gene>
    <name evidence="19" type="ORF">Q5P01_014312</name>
</gene>